<keyword evidence="4" id="KW-0539">Nucleus</keyword>
<dbReference type="PANTHER" id="PTHR14428:SF5">
    <property type="entry name" value="NUCLEOLAR COMPLEX PROTEIN 3 HOMOLOG"/>
    <property type="match status" value="1"/>
</dbReference>
<accession>A0A1D1YM11</accession>
<sequence length="863" mass="97796">MRKKKQVIRPPDLPPETREEDVEVSDEDLEFVRQNRDYAGFLTRLDSKSLDRHVVRVADKKEDDLEKLYEKRNRKLSLQKAMDEKRLEIDPVDALPVKTLDGQLYYRTATESKSMDILDEEEAATMNNDDSKGKVVVRLTKAERRQKLKKIKKEAKRQAEEKKVEVGTQNPHAAVLAKVEEDLSIEEVFVQKKNKLAEIGMSLLEDPESNIKTLKDLLQFCDDDDQKVVKLSLLSLLAVFKDIIPGYRIRPLTEKELEVKVSKAVRKMRFYESTLLHEYKQYLLTLLALEKKPSFKLVAVRCMCNLLDAVTHFNFYEKLLSGVVKNISSSDDIIRKLCCESVKSLFGNEGKHGGKAILEAVELISNLVKIHDCQLHPDCVEVFCSLVFDEDVGKSESKEGENTKLKKKRRRQTDEKPNQITGNEKKMSKQELMAKMREEVKADFKSGSLAPDDEERRNIQSQTLAAVFETYFRVLKRTMDPDVSRSKGNNALFGGSVAHPLLAPCLKGLGKFSHLIDLDFMGDIMGCLKKLSGLGGSQDAPPENCLSVSERLQCCIVAFKVMRNNLDALNIDLQDFYGHLYNLLLEYRPDRDQGDVLAEALKTMLCQGKQHDMQRAAAFIKRVATFSLCVGPAEAMTALVTVQHLLLKNTKCRNLLENDVGGGSLSGLVVKYHPDASDPNLSGALASVLWELSLLGKHYHPTISSTASSISRMSTSHNQCHLSTTSPQQAFLDLSIEQEPFMPTGKPASLSRKRKREISAKFSSLTSKQIQSRDWPVDENEVRSKMEEHFTLLREITENERLRVELNHTLSCIGLYKEYKKQMGRNEGLEDGLVAPLRQCSTLKKERNEGLDNRKKRKSTNDS</sequence>
<gene>
    <name evidence="9" type="primary">noc3l_0</name>
    <name evidence="9" type="ORF">g.66256</name>
</gene>
<comment type="similarity">
    <text evidence="2 5">Belongs to the CBF/MAK21 family.</text>
</comment>
<feature type="compositionally biased region" description="Basic and acidic residues" evidence="6">
    <location>
        <begin position="412"/>
        <end position="426"/>
    </location>
</feature>
<dbReference type="AlphaFoldDB" id="A0A1D1YM11"/>
<name>A0A1D1YM11_9ARAE</name>
<evidence type="ECO:0000256" key="6">
    <source>
        <dbReference type="SAM" id="MobiDB-lite"/>
    </source>
</evidence>
<dbReference type="Pfam" id="PF03914">
    <property type="entry name" value="CBF"/>
    <property type="match status" value="1"/>
</dbReference>
<evidence type="ECO:0000259" key="7">
    <source>
        <dbReference type="Pfam" id="PF03914"/>
    </source>
</evidence>
<dbReference type="Pfam" id="PF07540">
    <property type="entry name" value="NOC3p"/>
    <property type="match status" value="1"/>
</dbReference>
<dbReference type="PANTHER" id="PTHR14428">
    <property type="entry name" value="NUCLEOLAR COMPLEX PROTEIN 3"/>
    <property type="match status" value="1"/>
</dbReference>
<dbReference type="InterPro" id="IPR016024">
    <property type="entry name" value="ARM-type_fold"/>
</dbReference>
<dbReference type="InterPro" id="IPR005612">
    <property type="entry name" value="CCAAT-binding_factor"/>
</dbReference>
<comment type="subcellular location">
    <subcellularLocation>
        <location evidence="1 5">Nucleus</location>
        <location evidence="1 5">Nucleolus</location>
    </subcellularLocation>
</comment>
<proteinExistence type="inferred from homology"/>
<reference evidence="9" key="1">
    <citation type="submission" date="2015-07" db="EMBL/GenBank/DDBJ databases">
        <title>Transcriptome Assembly of Anthurium amnicola.</title>
        <authorList>
            <person name="Suzuki J."/>
        </authorList>
    </citation>
    <scope>NUCLEOTIDE SEQUENCE</scope>
</reference>
<evidence type="ECO:0000256" key="2">
    <source>
        <dbReference type="ARBA" id="ARBA00007797"/>
    </source>
</evidence>
<evidence type="ECO:0000259" key="8">
    <source>
        <dbReference type="Pfam" id="PF07540"/>
    </source>
</evidence>
<evidence type="ECO:0000256" key="1">
    <source>
        <dbReference type="ARBA" id="ARBA00004604"/>
    </source>
</evidence>
<dbReference type="GO" id="GO:0005730">
    <property type="term" value="C:nucleolus"/>
    <property type="evidence" value="ECO:0007669"/>
    <property type="project" value="UniProtKB-SubCell"/>
</dbReference>
<evidence type="ECO:0000256" key="5">
    <source>
        <dbReference type="PIRNR" id="PIRNR028977"/>
    </source>
</evidence>
<keyword evidence="3" id="KW-0175">Coiled coil</keyword>
<protein>
    <submittedName>
        <fullName evidence="9">Nucleolar complex protein 3</fullName>
    </submittedName>
</protein>
<dbReference type="GO" id="GO:0006270">
    <property type="term" value="P:DNA replication initiation"/>
    <property type="evidence" value="ECO:0007669"/>
    <property type="project" value="TreeGrafter"/>
</dbReference>
<dbReference type="SUPFAM" id="SSF48371">
    <property type="entry name" value="ARM repeat"/>
    <property type="match status" value="1"/>
</dbReference>
<feature type="region of interest" description="Disordered" evidence="6">
    <location>
        <begin position="844"/>
        <end position="863"/>
    </location>
</feature>
<evidence type="ECO:0000256" key="3">
    <source>
        <dbReference type="ARBA" id="ARBA00023054"/>
    </source>
</evidence>
<dbReference type="InterPro" id="IPR016903">
    <property type="entry name" value="Nucleolar_cplx-assoc_3"/>
</dbReference>
<dbReference type="InterPro" id="IPR011501">
    <property type="entry name" value="Noc3_N"/>
</dbReference>
<dbReference type="PIRSF" id="PIRSF028977">
    <property type="entry name" value="Nucleolar_complex_p3"/>
    <property type="match status" value="1"/>
</dbReference>
<feature type="domain" description="Nucleolar complex-associated protein 3 N-terminal" evidence="8">
    <location>
        <begin position="191"/>
        <end position="282"/>
    </location>
</feature>
<feature type="region of interest" description="Disordered" evidence="6">
    <location>
        <begin position="397"/>
        <end position="426"/>
    </location>
</feature>
<evidence type="ECO:0000313" key="9">
    <source>
        <dbReference type="EMBL" id="JAT55674.1"/>
    </source>
</evidence>
<evidence type="ECO:0000256" key="4">
    <source>
        <dbReference type="ARBA" id="ARBA00023242"/>
    </source>
</evidence>
<feature type="domain" description="CCAAT-binding factor" evidence="7">
    <location>
        <begin position="552"/>
        <end position="707"/>
    </location>
</feature>
<organism evidence="9">
    <name type="scientific">Anthurium amnicola</name>
    <dbReference type="NCBI Taxonomy" id="1678845"/>
    <lineage>
        <taxon>Eukaryota</taxon>
        <taxon>Viridiplantae</taxon>
        <taxon>Streptophyta</taxon>
        <taxon>Embryophyta</taxon>
        <taxon>Tracheophyta</taxon>
        <taxon>Spermatophyta</taxon>
        <taxon>Magnoliopsida</taxon>
        <taxon>Liliopsida</taxon>
        <taxon>Araceae</taxon>
        <taxon>Pothoideae</taxon>
        <taxon>Potheae</taxon>
        <taxon>Anthurium</taxon>
    </lineage>
</organism>
<dbReference type="GO" id="GO:0003682">
    <property type="term" value="F:chromatin binding"/>
    <property type="evidence" value="ECO:0007669"/>
    <property type="project" value="TreeGrafter"/>
</dbReference>
<feature type="region of interest" description="Disordered" evidence="6">
    <location>
        <begin position="1"/>
        <end position="24"/>
    </location>
</feature>
<dbReference type="EMBL" id="GDJX01012262">
    <property type="protein sequence ID" value="JAT55674.1"/>
    <property type="molecule type" value="Transcribed_RNA"/>
</dbReference>